<name>A0A8H3CE46_9AGAM</name>
<sequence length="344" mass="37974">MATPLPPLGNLFQGVEDVRAAYERILPLEYQNPVLIRILGWMLIHAPNVAGQASVARSINLCSNNERIIAFGQHCFQFFIKYFKTTANKPTPATSYHPSRPSMDNLRDQILESIDQAPTSHSMAKDRALVRDGYRCQLTGRFDYNAYFGSPVVRAQADASPAAGVGTTQCHHILPQYISHHIENNEERRVTAATVWSVVTDFGGIPPQEINGDGIHNLTNIMTLRNDIHTSLDKLQLWLEPIEGTDNMYNVGRRAPIVCPEVPPTITLATDTPLPLPDRRYLALHAACAKVVLMSGAAEPIDTLLRDAENTKVLSPDGSSAPLLDSLLCGHVIERGFRSYLATM</sequence>
<feature type="domain" description="HNH nuclease" evidence="1">
    <location>
        <begin position="151"/>
        <end position="237"/>
    </location>
</feature>
<dbReference type="InterPro" id="IPR003615">
    <property type="entry name" value="HNH_nuc"/>
</dbReference>
<organism evidence="2 3">
    <name type="scientific">Rhizoctonia solani</name>
    <dbReference type="NCBI Taxonomy" id="456999"/>
    <lineage>
        <taxon>Eukaryota</taxon>
        <taxon>Fungi</taxon>
        <taxon>Dikarya</taxon>
        <taxon>Basidiomycota</taxon>
        <taxon>Agaricomycotina</taxon>
        <taxon>Agaricomycetes</taxon>
        <taxon>Cantharellales</taxon>
        <taxon>Ceratobasidiaceae</taxon>
        <taxon>Rhizoctonia</taxon>
    </lineage>
</organism>
<accession>A0A8H3CE46</accession>
<evidence type="ECO:0000313" key="3">
    <source>
        <dbReference type="Proteomes" id="UP000663841"/>
    </source>
</evidence>
<dbReference type="EMBL" id="CAJMWW010000641">
    <property type="protein sequence ID" value="CAE6477690.1"/>
    <property type="molecule type" value="Genomic_DNA"/>
</dbReference>
<dbReference type="AlphaFoldDB" id="A0A8H3CE46"/>
<dbReference type="Pfam" id="PF13391">
    <property type="entry name" value="HNH_2"/>
    <property type="match status" value="1"/>
</dbReference>
<comment type="caution">
    <text evidence="2">The sequence shown here is derived from an EMBL/GenBank/DDBJ whole genome shotgun (WGS) entry which is preliminary data.</text>
</comment>
<proteinExistence type="predicted"/>
<evidence type="ECO:0000259" key="1">
    <source>
        <dbReference type="Pfam" id="PF13391"/>
    </source>
</evidence>
<protein>
    <recommendedName>
        <fullName evidence="1">HNH nuclease domain-containing protein</fullName>
    </recommendedName>
</protein>
<evidence type="ECO:0000313" key="2">
    <source>
        <dbReference type="EMBL" id="CAE6477690.1"/>
    </source>
</evidence>
<dbReference type="Proteomes" id="UP000663841">
    <property type="component" value="Unassembled WGS sequence"/>
</dbReference>
<gene>
    <name evidence="2" type="ORF">RDB_LOCUS196702</name>
</gene>
<reference evidence="2" key="1">
    <citation type="submission" date="2021-01" db="EMBL/GenBank/DDBJ databases">
        <authorList>
            <person name="Kaushik A."/>
        </authorList>
    </citation>
    <scope>NUCLEOTIDE SEQUENCE</scope>
    <source>
        <strain evidence="2">AG3-T5</strain>
    </source>
</reference>